<protein>
    <submittedName>
        <fullName evidence="2">Uncharacterized protein</fullName>
    </submittedName>
</protein>
<organism evidence="2">
    <name type="scientific">Anguilla anguilla</name>
    <name type="common">European freshwater eel</name>
    <name type="synonym">Muraena anguilla</name>
    <dbReference type="NCBI Taxonomy" id="7936"/>
    <lineage>
        <taxon>Eukaryota</taxon>
        <taxon>Metazoa</taxon>
        <taxon>Chordata</taxon>
        <taxon>Craniata</taxon>
        <taxon>Vertebrata</taxon>
        <taxon>Euteleostomi</taxon>
        <taxon>Actinopterygii</taxon>
        <taxon>Neopterygii</taxon>
        <taxon>Teleostei</taxon>
        <taxon>Anguilliformes</taxon>
        <taxon>Anguillidae</taxon>
        <taxon>Anguilla</taxon>
    </lineage>
</organism>
<feature type="region of interest" description="Disordered" evidence="1">
    <location>
        <begin position="1"/>
        <end position="39"/>
    </location>
</feature>
<dbReference type="EMBL" id="GBXM01060239">
    <property type="protein sequence ID" value="JAH48338.1"/>
    <property type="molecule type" value="Transcribed_RNA"/>
</dbReference>
<feature type="compositionally biased region" description="Basic and acidic residues" evidence="1">
    <location>
        <begin position="29"/>
        <end position="39"/>
    </location>
</feature>
<reference evidence="2" key="2">
    <citation type="journal article" date="2015" name="Fish Shellfish Immunol.">
        <title>Early steps in the European eel (Anguilla anguilla)-Vibrio vulnificus interaction in the gills: Role of the RtxA13 toxin.</title>
        <authorList>
            <person name="Callol A."/>
            <person name="Pajuelo D."/>
            <person name="Ebbesson L."/>
            <person name="Teles M."/>
            <person name="MacKenzie S."/>
            <person name="Amaro C."/>
        </authorList>
    </citation>
    <scope>NUCLEOTIDE SEQUENCE</scope>
</reference>
<evidence type="ECO:0000313" key="2">
    <source>
        <dbReference type="EMBL" id="JAH48338.1"/>
    </source>
</evidence>
<evidence type="ECO:0000256" key="1">
    <source>
        <dbReference type="SAM" id="MobiDB-lite"/>
    </source>
</evidence>
<proteinExistence type="predicted"/>
<sequence length="39" mass="4467">MARSRLLRGIPKPHPNLDKNKKILKKTAGPKDKEKFKSP</sequence>
<reference evidence="2" key="1">
    <citation type="submission" date="2014-11" db="EMBL/GenBank/DDBJ databases">
        <authorList>
            <person name="Amaro Gonzalez C."/>
        </authorList>
    </citation>
    <scope>NUCLEOTIDE SEQUENCE</scope>
</reference>
<dbReference type="AlphaFoldDB" id="A0A0E9T6L8"/>
<name>A0A0E9T6L8_ANGAN</name>
<accession>A0A0E9T6L8</accession>